<gene>
    <name evidence="2" type="ORF">F4559_001445</name>
</gene>
<proteinExistence type="predicted"/>
<feature type="compositionally biased region" description="Polar residues" evidence="1">
    <location>
        <begin position="172"/>
        <end position="190"/>
    </location>
</feature>
<feature type="region of interest" description="Disordered" evidence="1">
    <location>
        <begin position="163"/>
        <end position="226"/>
    </location>
</feature>
<feature type="region of interest" description="Disordered" evidence="1">
    <location>
        <begin position="1"/>
        <end position="67"/>
    </location>
</feature>
<reference evidence="2 3" key="1">
    <citation type="submission" date="2020-08" db="EMBL/GenBank/DDBJ databases">
        <title>Sequencing the genomes of 1000 actinobacteria strains.</title>
        <authorList>
            <person name="Klenk H.-P."/>
        </authorList>
    </citation>
    <scope>NUCLEOTIDE SEQUENCE [LARGE SCALE GENOMIC DNA]</scope>
    <source>
        <strain evidence="2 3">DSM 45084</strain>
    </source>
</reference>
<evidence type="ECO:0000256" key="1">
    <source>
        <dbReference type="SAM" id="MobiDB-lite"/>
    </source>
</evidence>
<name>A0A7W7T003_9PSEU</name>
<keyword evidence="3" id="KW-1185">Reference proteome</keyword>
<evidence type="ECO:0000313" key="2">
    <source>
        <dbReference type="EMBL" id="MBB4964086.1"/>
    </source>
</evidence>
<organism evidence="2 3">
    <name type="scientific">Saccharothrix violaceirubra</name>
    <dbReference type="NCBI Taxonomy" id="413306"/>
    <lineage>
        <taxon>Bacteria</taxon>
        <taxon>Bacillati</taxon>
        <taxon>Actinomycetota</taxon>
        <taxon>Actinomycetes</taxon>
        <taxon>Pseudonocardiales</taxon>
        <taxon>Pseudonocardiaceae</taxon>
        <taxon>Saccharothrix</taxon>
    </lineage>
</organism>
<dbReference type="EMBL" id="JACHJS010000001">
    <property type="protein sequence ID" value="MBB4964086.1"/>
    <property type="molecule type" value="Genomic_DNA"/>
</dbReference>
<protein>
    <submittedName>
        <fullName evidence="2">Uncharacterized protein</fullName>
    </submittedName>
</protein>
<dbReference type="Proteomes" id="UP000542674">
    <property type="component" value="Unassembled WGS sequence"/>
</dbReference>
<comment type="caution">
    <text evidence="2">The sequence shown here is derived from an EMBL/GenBank/DDBJ whole genome shotgun (WGS) entry which is preliminary data.</text>
</comment>
<accession>A0A7W7T003</accession>
<sequence length="341" mass="36448">MPRIRSRCGECPFGERSRSPTRPTTSTTSARSRRRASSPCVARVGIDSSERTGRPPPAGASNAPISRLTDHHASSLSLRSIDLLHTAHETVRVGRGLGVPMHSPAAATRVRTDRHSHRCEGAELNRPGRARRALVMRPHRPRGTRHHGETIVNRHGKVIDARTRAKHAATADLSQPSPPSTDSRSGSVRSNPRAHMPPAVRVHAMPPAPPGKADSPPTRGPATCGYGAHESDPPCLSPAHRPLEGGADHHCGPANVTHIVVAALICTQSNTAGLHRTSLRSLHLSAGATPGVNFLPNADGVRLRGFLAVRCARLRSGRLGPNADRRLVVDHLIYLDSPDLP</sequence>
<dbReference type="AlphaFoldDB" id="A0A7W7T003"/>
<feature type="compositionally biased region" description="Low complexity" evidence="1">
    <location>
        <begin position="20"/>
        <end position="30"/>
    </location>
</feature>
<evidence type="ECO:0000313" key="3">
    <source>
        <dbReference type="Proteomes" id="UP000542674"/>
    </source>
</evidence>